<dbReference type="Gene3D" id="3.30.1120.40">
    <property type="entry name" value="Stage V sporulation protein G"/>
    <property type="match status" value="1"/>
</dbReference>
<dbReference type="SUPFAM" id="SSF160537">
    <property type="entry name" value="SpoVG-like"/>
    <property type="match status" value="1"/>
</dbReference>
<dbReference type="InterPro" id="IPR036751">
    <property type="entry name" value="SpoVG_sf"/>
</dbReference>
<evidence type="ECO:0000313" key="3">
    <source>
        <dbReference type="Proteomes" id="UP000262056"/>
    </source>
</evidence>
<accession>A0A656PPB5</accession>
<feature type="transmembrane region" description="Helical" evidence="1">
    <location>
        <begin position="22"/>
        <end position="42"/>
    </location>
</feature>
<dbReference type="Proteomes" id="UP000262056">
    <property type="component" value="Unassembled WGS sequence"/>
</dbReference>
<reference evidence="2 3" key="1">
    <citation type="journal article" date="2018" name="Nat. Biotechnol.">
        <title>A standardized bacterial taxonomy based on genome phylogeny substantially revises the tree of life.</title>
        <authorList>
            <person name="Parks D.H."/>
            <person name="Chuvochina M."/>
            <person name="Waite D.W."/>
            <person name="Rinke C."/>
            <person name="Skarshewski A."/>
            <person name="Chaumeil P.A."/>
            <person name="Hugenholtz P."/>
        </authorList>
    </citation>
    <scope>NUCLEOTIDE SEQUENCE [LARGE SCALE GENOMIC DNA]</scope>
    <source>
        <strain evidence="2">UBA12021</strain>
    </source>
</reference>
<evidence type="ECO:0000256" key="1">
    <source>
        <dbReference type="SAM" id="Phobius"/>
    </source>
</evidence>
<comment type="caution">
    <text evidence="2">The sequence shown here is derived from an EMBL/GenBank/DDBJ whole genome shotgun (WGS) entry which is preliminary data.</text>
</comment>
<dbReference type="EMBL" id="DQFB01000003">
    <property type="protein sequence ID" value="HCQ40501.1"/>
    <property type="molecule type" value="Genomic_DNA"/>
</dbReference>
<dbReference type="AlphaFoldDB" id="A0A656PPB5"/>
<keyword evidence="1" id="KW-0472">Membrane</keyword>
<dbReference type="GO" id="GO:0030435">
    <property type="term" value="P:sporulation resulting in formation of a cellular spore"/>
    <property type="evidence" value="ECO:0007669"/>
    <property type="project" value="InterPro"/>
</dbReference>
<protein>
    <submittedName>
        <fullName evidence="2">Uncharacterized protein</fullName>
    </submittedName>
</protein>
<sequence length="102" mass="11536">MTYNKTTISETQFYPVKPQDGLLGFVLFVLDGKFWMGSVAVFSRPDGRYRLVYPTRKVGGQNINVFHPINQEAGQQVEAAVSEKVAEIFSESCEQTEPDNTW</sequence>
<name>A0A656PPB5_UNCKA</name>
<organism evidence="2 3">
    <name type="scientific">candidate division WWE3 bacterium</name>
    <dbReference type="NCBI Taxonomy" id="2053526"/>
    <lineage>
        <taxon>Bacteria</taxon>
        <taxon>Katanobacteria</taxon>
    </lineage>
</organism>
<keyword evidence="1" id="KW-0812">Transmembrane</keyword>
<proteinExistence type="predicted"/>
<gene>
    <name evidence="2" type="ORF">DIU24_02195</name>
</gene>
<evidence type="ECO:0000313" key="2">
    <source>
        <dbReference type="EMBL" id="HCQ40501.1"/>
    </source>
</evidence>
<keyword evidence="1" id="KW-1133">Transmembrane helix</keyword>